<dbReference type="PANTHER" id="PTHR22997">
    <property type="entry name" value="PIH1 DOMAIN-CONTAINING PROTEIN 1"/>
    <property type="match status" value="1"/>
</dbReference>
<comment type="caution">
    <text evidence="4">The sequence shown here is derived from an EMBL/GenBank/DDBJ whole genome shotgun (WGS) entry which is preliminary data.</text>
</comment>
<dbReference type="OrthoDB" id="1539250at2759"/>
<evidence type="ECO:0000259" key="3">
    <source>
        <dbReference type="Pfam" id="PF08190"/>
    </source>
</evidence>
<keyword evidence="5" id="KW-1185">Reference proteome</keyword>
<dbReference type="STRING" id="74557.A0A1V9ZZ92"/>
<evidence type="ECO:0000313" key="4">
    <source>
        <dbReference type="EMBL" id="OQS03353.1"/>
    </source>
</evidence>
<name>A0A1V9ZZ92_9STRA</name>
<evidence type="ECO:0000313" key="5">
    <source>
        <dbReference type="Proteomes" id="UP000243217"/>
    </source>
</evidence>
<dbReference type="PANTHER" id="PTHR22997:SF0">
    <property type="entry name" value="PIH1 DOMAIN-CONTAINING PROTEIN 1"/>
    <property type="match status" value="1"/>
</dbReference>
<evidence type="ECO:0000256" key="2">
    <source>
        <dbReference type="SAM" id="Coils"/>
    </source>
</evidence>
<dbReference type="InterPro" id="IPR050734">
    <property type="entry name" value="PIH1/Kintoun_subfamily"/>
</dbReference>
<dbReference type="GO" id="GO:0005737">
    <property type="term" value="C:cytoplasm"/>
    <property type="evidence" value="ECO:0007669"/>
    <property type="project" value="TreeGrafter"/>
</dbReference>
<reference evidence="4 5" key="1">
    <citation type="journal article" date="2014" name="Genome Biol. Evol.">
        <title>The secreted proteins of Achlya hypogyna and Thraustotheca clavata identify the ancestral oomycete secretome and reveal gene acquisitions by horizontal gene transfer.</title>
        <authorList>
            <person name="Misner I."/>
            <person name="Blouin N."/>
            <person name="Leonard G."/>
            <person name="Richards T.A."/>
            <person name="Lane C.E."/>
        </authorList>
    </citation>
    <scope>NUCLEOTIDE SEQUENCE [LARGE SCALE GENOMIC DNA]</scope>
    <source>
        <strain evidence="4 5">ATCC 34112</strain>
    </source>
</reference>
<dbReference type="InterPro" id="IPR012981">
    <property type="entry name" value="PIH1_N"/>
</dbReference>
<gene>
    <name evidence="4" type="ORF">THRCLA_04359</name>
</gene>
<protein>
    <recommendedName>
        <fullName evidence="3">PIH1 N-terminal domain-containing protein</fullName>
    </recommendedName>
</protein>
<evidence type="ECO:0000256" key="1">
    <source>
        <dbReference type="ARBA" id="ARBA00008511"/>
    </source>
</evidence>
<accession>A0A1V9ZZ92</accession>
<dbReference type="Proteomes" id="UP000243217">
    <property type="component" value="Unassembled WGS sequence"/>
</dbReference>
<dbReference type="AlphaFoldDB" id="A0A1V9ZZ92"/>
<organism evidence="4 5">
    <name type="scientific">Thraustotheca clavata</name>
    <dbReference type="NCBI Taxonomy" id="74557"/>
    <lineage>
        <taxon>Eukaryota</taxon>
        <taxon>Sar</taxon>
        <taxon>Stramenopiles</taxon>
        <taxon>Oomycota</taxon>
        <taxon>Saprolegniomycetes</taxon>
        <taxon>Saprolegniales</taxon>
        <taxon>Achlyaceae</taxon>
        <taxon>Thraustotheca</taxon>
    </lineage>
</organism>
<dbReference type="Pfam" id="PF08190">
    <property type="entry name" value="PIH1"/>
    <property type="match status" value="1"/>
</dbReference>
<feature type="coiled-coil region" evidence="2">
    <location>
        <begin position="432"/>
        <end position="460"/>
    </location>
</feature>
<comment type="similarity">
    <text evidence="1">Belongs to the PIH1 family.</text>
</comment>
<dbReference type="EMBL" id="JNBS01000929">
    <property type="protein sequence ID" value="OQS03353.1"/>
    <property type="molecule type" value="Genomic_DNA"/>
</dbReference>
<feature type="domain" description="PIH1 N-terminal" evidence="3">
    <location>
        <begin position="75"/>
        <end position="222"/>
    </location>
</feature>
<sequence>MDSQLIEQYANYLDELERTDPKGYVKLMEEMRSKMPMDETLSMEGLQAAMQTDFTSNKNELRFPGKKVMQAEGLAEQKEGMYVDVSPGFVMKTIELSSKMKLFVNFCSSEHIKIFSKQKKLDENGQEQEGIHVPLSLGPPHEVLDHANKTCLAVDVAVNPQVLVDCDADTSGTFRNFLCELAIQYVEEKYKFRVDPQYKLPKLSYRGELPPPKHYIRKTQAPTIEEVEKTIAFVKPVIPAKQYSLISTLWELNSAQQWIECSRVPACEGGSAISKTTLALAPNQIQCRVSFVHPVEAASIRVQANTEYVLIQAQGFIDQAVYLPYPVDIAQVTADYNVADQVLIVTMTVSRIFHEQQLHADIGSSPWLLSQALNDGNEAPSKPATVTEKFQLKQAEELKQKETSIQEDEVLPEDKFHRKDMMSMYILEQRKADRIEKAKKSEAERLARKEENDAKIAAAKAAGKTWQEMYPNEPETTFVDVDEMLQKEKELKETKEAPVIQETKIAHVIQDNWAEATNLKFSSSLAFELLD</sequence>
<keyword evidence="2" id="KW-0175">Coiled coil</keyword>
<proteinExistence type="inferred from homology"/>